<dbReference type="Gene3D" id="1.10.10.10">
    <property type="entry name" value="Winged helix-like DNA-binding domain superfamily/Winged helix DNA-binding domain"/>
    <property type="match status" value="1"/>
</dbReference>
<protein>
    <submittedName>
        <fullName evidence="6">IclR family transcriptional regulator</fullName>
    </submittedName>
</protein>
<dbReference type="InterPro" id="IPR029016">
    <property type="entry name" value="GAF-like_dom_sf"/>
</dbReference>
<dbReference type="EMBL" id="JBBKZV010000053">
    <property type="protein sequence ID" value="MEJ8827152.1"/>
    <property type="molecule type" value="Genomic_DNA"/>
</dbReference>
<evidence type="ECO:0000256" key="3">
    <source>
        <dbReference type="ARBA" id="ARBA00023163"/>
    </source>
</evidence>
<dbReference type="RefSeq" id="WP_340368182.1">
    <property type="nucleotide sequence ID" value="NZ_JBBKZV010000053.1"/>
</dbReference>
<dbReference type="SUPFAM" id="SSF55781">
    <property type="entry name" value="GAF domain-like"/>
    <property type="match status" value="1"/>
</dbReference>
<keyword evidence="2" id="KW-0238">DNA-binding</keyword>
<evidence type="ECO:0000259" key="5">
    <source>
        <dbReference type="PROSITE" id="PS51078"/>
    </source>
</evidence>
<dbReference type="InterPro" id="IPR050707">
    <property type="entry name" value="HTH_MetabolicPath_Reg"/>
</dbReference>
<dbReference type="SMART" id="SM00346">
    <property type="entry name" value="HTH_ICLR"/>
    <property type="match status" value="1"/>
</dbReference>
<keyword evidence="1" id="KW-0805">Transcription regulation</keyword>
<dbReference type="Pfam" id="PF01614">
    <property type="entry name" value="IclR_C"/>
    <property type="match status" value="1"/>
</dbReference>
<dbReference type="PANTHER" id="PTHR30136">
    <property type="entry name" value="HELIX-TURN-HELIX TRANSCRIPTIONAL REGULATOR, ICLR FAMILY"/>
    <property type="match status" value="1"/>
</dbReference>
<name>A0ABU8WCR5_9BURK</name>
<dbReference type="InterPro" id="IPR005471">
    <property type="entry name" value="Tscrpt_reg_IclR_N"/>
</dbReference>
<feature type="domain" description="IclR-ED" evidence="5">
    <location>
        <begin position="78"/>
        <end position="253"/>
    </location>
</feature>
<dbReference type="SUPFAM" id="SSF46785">
    <property type="entry name" value="Winged helix' DNA-binding domain"/>
    <property type="match status" value="1"/>
</dbReference>
<evidence type="ECO:0000256" key="1">
    <source>
        <dbReference type="ARBA" id="ARBA00023015"/>
    </source>
</evidence>
<evidence type="ECO:0000259" key="4">
    <source>
        <dbReference type="PROSITE" id="PS51077"/>
    </source>
</evidence>
<dbReference type="InterPro" id="IPR036390">
    <property type="entry name" value="WH_DNA-bd_sf"/>
</dbReference>
<gene>
    <name evidence="6" type="ORF">WKW80_35075</name>
</gene>
<dbReference type="PROSITE" id="PS51078">
    <property type="entry name" value="ICLR_ED"/>
    <property type="match status" value="1"/>
</dbReference>
<keyword evidence="7" id="KW-1185">Reference proteome</keyword>
<dbReference type="Gene3D" id="3.30.450.40">
    <property type="match status" value="1"/>
</dbReference>
<evidence type="ECO:0000256" key="2">
    <source>
        <dbReference type="ARBA" id="ARBA00023125"/>
    </source>
</evidence>
<feature type="domain" description="HTH iclR-type" evidence="4">
    <location>
        <begin position="15"/>
        <end position="77"/>
    </location>
</feature>
<dbReference type="PANTHER" id="PTHR30136:SF35">
    <property type="entry name" value="HTH-TYPE TRANSCRIPTIONAL REGULATOR RV1719"/>
    <property type="match status" value="1"/>
</dbReference>
<evidence type="ECO:0000313" key="7">
    <source>
        <dbReference type="Proteomes" id="UP001363010"/>
    </source>
</evidence>
<organism evidence="6 7">
    <name type="scientific">Variovorax humicola</name>
    <dbReference type="NCBI Taxonomy" id="1769758"/>
    <lineage>
        <taxon>Bacteria</taxon>
        <taxon>Pseudomonadati</taxon>
        <taxon>Pseudomonadota</taxon>
        <taxon>Betaproteobacteria</taxon>
        <taxon>Burkholderiales</taxon>
        <taxon>Comamonadaceae</taxon>
        <taxon>Variovorax</taxon>
    </lineage>
</organism>
<dbReference type="Pfam" id="PF09339">
    <property type="entry name" value="HTH_IclR"/>
    <property type="match status" value="1"/>
</dbReference>
<proteinExistence type="predicted"/>
<keyword evidence="3" id="KW-0804">Transcription</keyword>
<dbReference type="PROSITE" id="PS51077">
    <property type="entry name" value="HTH_ICLR"/>
    <property type="match status" value="1"/>
</dbReference>
<comment type="caution">
    <text evidence="6">The sequence shown here is derived from an EMBL/GenBank/DDBJ whole genome shotgun (WGS) entry which is preliminary data.</text>
</comment>
<dbReference type="InterPro" id="IPR014757">
    <property type="entry name" value="Tscrpt_reg_IclR_C"/>
</dbReference>
<reference evidence="6 7" key="1">
    <citation type="submission" date="2024-03" db="EMBL/GenBank/DDBJ databases">
        <title>Novel species of the genus Variovorax.</title>
        <authorList>
            <person name="Liu Q."/>
            <person name="Xin Y.-H."/>
        </authorList>
    </citation>
    <scope>NUCLEOTIDE SEQUENCE [LARGE SCALE GENOMIC DNA]</scope>
    <source>
        <strain evidence="6 7">KACC 18501</strain>
    </source>
</reference>
<dbReference type="Proteomes" id="UP001363010">
    <property type="component" value="Unassembled WGS sequence"/>
</dbReference>
<evidence type="ECO:0000313" key="6">
    <source>
        <dbReference type="EMBL" id="MEJ8827152.1"/>
    </source>
</evidence>
<sequence>MEIESIAQDKSAESVRAVDRALDILLAFKGADGGLTVADLLKRVDLSRPTLYRLLHTLEKKEFLISSGDPQRFRLGPSVAQLAHSWNAGLNLAEVAQPAMQRVWEATGETVALFVPEGLMRLCVAEMPSQQALSFRRGVGYRERLVLGASGRAILAQIEANIELDSYAAGLEIDLQKCRAELAKTRKRGFAVSRDELIVGAVAIAAPIFDGASRVVGSLGIFGPTVRLPDSKVEEFGRYLIRETSAVSTSLGYHEKPSKVRP</sequence>
<accession>A0ABU8WCR5</accession>
<dbReference type="InterPro" id="IPR036388">
    <property type="entry name" value="WH-like_DNA-bd_sf"/>
</dbReference>